<accession>A0A9Q3GVL1</accession>
<evidence type="ECO:0000313" key="3">
    <source>
        <dbReference type="Proteomes" id="UP000765509"/>
    </source>
</evidence>
<gene>
    <name evidence="2" type="ORF">O181_021256</name>
</gene>
<name>A0A9Q3GVL1_9BASI</name>
<dbReference type="Pfam" id="PF22936">
    <property type="entry name" value="Pol_BBD"/>
    <property type="match status" value="1"/>
</dbReference>
<feature type="domain" description="Retrovirus-related Pol polyprotein from transposon TNT 1-94-like beta-barrel" evidence="1">
    <location>
        <begin position="1"/>
        <end position="70"/>
    </location>
</feature>
<evidence type="ECO:0000313" key="2">
    <source>
        <dbReference type="EMBL" id="MBW0481541.1"/>
    </source>
</evidence>
<dbReference type="EMBL" id="AVOT02006432">
    <property type="protein sequence ID" value="MBW0481541.1"/>
    <property type="molecule type" value="Genomic_DNA"/>
</dbReference>
<comment type="caution">
    <text evidence="2">The sequence shown here is derived from an EMBL/GenBank/DDBJ whole genome shotgun (WGS) entry which is preliminary data.</text>
</comment>
<dbReference type="Proteomes" id="UP000765509">
    <property type="component" value="Unassembled WGS sequence"/>
</dbReference>
<reference evidence="2" key="1">
    <citation type="submission" date="2021-03" db="EMBL/GenBank/DDBJ databases">
        <title>Draft genome sequence of rust myrtle Austropuccinia psidii MF-1, a brazilian biotype.</title>
        <authorList>
            <person name="Quecine M.C."/>
            <person name="Pachon D.M.R."/>
            <person name="Bonatelli M.L."/>
            <person name="Correr F.H."/>
            <person name="Franceschini L.M."/>
            <person name="Leite T.F."/>
            <person name="Margarido G.R.A."/>
            <person name="Almeida C.A."/>
            <person name="Ferrarezi J.A."/>
            <person name="Labate C.A."/>
        </authorList>
    </citation>
    <scope>NUCLEOTIDE SEQUENCE</scope>
    <source>
        <strain evidence="2">MF-1</strain>
    </source>
</reference>
<organism evidence="2 3">
    <name type="scientific">Austropuccinia psidii MF-1</name>
    <dbReference type="NCBI Taxonomy" id="1389203"/>
    <lineage>
        <taxon>Eukaryota</taxon>
        <taxon>Fungi</taxon>
        <taxon>Dikarya</taxon>
        <taxon>Basidiomycota</taxon>
        <taxon>Pucciniomycotina</taxon>
        <taxon>Pucciniomycetes</taxon>
        <taxon>Pucciniales</taxon>
        <taxon>Sphaerophragmiaceae</taxon>
        <taxon>Austropuccinia</taxon>
    </lineage>
</organism>
<sequence>MFNNKDFFHSLSFLVKVNIPTGDLNSTVTTCGIRTVNLTSNNKIIKLENCLFVPKLKCNLISLLKLFKKQLTIYRQGSKFMLESNKEIILDGNIIDRLMYINDNLHKSLLTTNNKESDIWHNRLRHPGISVLKSMGLPTNISNCLVCEIKKSHQLPYSNHFEEAKFPLDCLHLDLFGPISPSSLPGCSYFLTIVDHAMGFNMI</sequence>
<dbReference type="OrthoDB" id="8025954at2759"/>
<evidence type="ECO:0000259" key="1">
    <source>
        <dbReference type="Pfam" id="PF22936"/>
    </source>
</evidence>
<protein>
    <recommendedName>
        <fullName evidence="1">Retrovirus-related Pol polyprotein from transposon TNT 1-94-like beta-barrel domain-containing protein</fullName>
    </recommendedName>
</protein>
<dbReference type="AlphaFoldDB" id="A0A9Q3GVL1"/>
<dbReference type="InterPro" id="IPR054722">
    <property type="entry name" value="PolX-like_BBD"/>
</dbReference>
<proteinExistence type="predicted"/>
<keyword evidence="3" id="KW-1185">Reference proteome</keyword>